<dbReference type="InterPro" id="IPR045322">
    <property type="entry name" value="HECTD1/TRIP12-like"/>
</dbReference>
<reference evidence="6 7" key="1">
    <citation type="submission" date="2023-05" db="EMBL/GenBank/DDBJ databases">
        <title>B98-5 Cell Line De Novo Hybrid Assembly: An Optical Mapping Approach.</title>
        <authorList>
            <person name="Kananen K."/>
            <person name="Auerbach J.A."/>
            <person name="Kautto E."/>
            <person name="Blachly J.S."/>
        </authorList>
    </citation>
    <scope>NUCLEOTIDE SEQUENCE [LARGE SCALE GENOMIC DNA]</scope>
    <source>
        <strain evidence="6">B95-8</strain>
        <tissue evidence="6">Cell line</tissue>
    </source>
</reference>
<organism evidence="6 7">
    <name type="scientific">Saguinus oedipus</name>
    <name type="common">Cotton-top tamarin</name>
    <name type="synonym">Oedipomidas oedipus</name>
    <dbReference type="NCBI Taxonomy" id="9490"/>
    <lineage>
        <taxon>Eukaryota</taxon>
        <taxon>Metazoa</taxon>
        <taxon>Chordata</taxon>
        <taxon>Craniata</taxon>
        <taxon>Vertebrata</taxon>
        <taxon>Euteleostomi</taxon>
        <taxon>Mammalia</taxon>
        <taxon>Eutheria</taxon>
        <taxon>Euarchontoglires</taxon>
        <taxon>Primates</taxon>
        <taxon>Haplorrhini</taxon>
        <taxon>Platyrrhini</taxon>
        <taxon>Cebidae</taxon>
        <taxon>Callitrichinae</taxon>
        <taxon>Saguinus</taxon>
    </lineage>
</organism>
<dbReference type="SMART" id="SM00248">
    <property type="entry name" value="ANK"/>
    <property type="match status" value="3"/>
</dbReference>
<dbReference type="PROSITE" id="PS51416">
    <property type="entry name" value="MIB_HERC2"/>
    <property type="match status" value="1"/>
</dbReference>
<feature type="region of interest" description="Disordered" evidence="4">
    <location>
        <begin position="1044"/>
        <end position="1064"/>
    </location>
</feature>
<feature type="compositionally biased region" description="Polar residues" evidence="4">
    <location>
        <begin position="19"/>
        <end position="33"/>
    </location>
</feature>
<feature type="compositionally biased region" description="Basic and acidic residues" evidence="4">
    <location>
        <begin position="236"/>
        <end position="246"/>
    </location>
</feature>
<dbReference type="InterPro" id="IPR037252">
    <property type="entry name" value="Mib_Herc2_sf"/>
</dbReference>
<evidence type="ECO:0000256" key="3">
    <source>
        <dbReference type="RuleBase" id="RU369009"/>
    </source>
</evidence>
<evidence type="ECO:0000313" key="6">
    <source>
        <dbReference type="EMBL" id="KAK2104060.1"/>
    </source>
</evidence>
<keyword evidence="7" id="KW-1185">Reference proteome</keyword>
<comment type="caution">
    <text evidence="6">The sequence shown here is derived from an EMBL/GenBank/DDBJ whole genome shotgun (WGS) entry which is preliminary data.</text>
</comment>
<dbReference type="PANTHER" id="PTHR45670">
    <property type="entry name" value="E3 UBIQUITIN-PROTEIN LIGASE TRIP12"/>
    <property type="match status" value="1"/>
</dbReference>
<dbReference type="InterPro" id="IPR002110">
    <property type="entry name" value="Ankyrin_rpt"/>
</dbReference>
<comment type="similarity">
    <text evidence="3">Belongs to the UPL family. K-HECT subfamily.</text>
</comment>
<feature type="repeat" description="ANK" evidence="2">
    <location>
        <begin position="171"/>
        <end position="203"/>
    </location>
</feature>
<dbReference type="EMBL" id="JASSZA010000008">
    <property type="protein sequence ID" value="KAK2104060.1"/>
    <property type="molecule type" value="Genomic_DNA"/>
</dbReference>
<evidence type="ECO:0000256" key="1">
    <source>
        <dbReference type="ARBA" id="ARBA00022679"/>
    </source>
</evidence>
<feature type="region of interest" description="Disordered" evidence="4">
    <location>
        <begin position="408"/>
        <end position="441"/>
    </location>
</feature>
<dbReference type="PROSITE" id="PS50297">
    <property type="entry name" value="ANK_REP_REGION"/>
    <property type="match status" value="2"/>
</dbReference>
<keyword evidence="2" id="KW-0040">ANK repeat</keyword>
<keyword evidence="1 3" id="KW-0808">Transferase</keyword>
<dbReference type="InterPro" id="IPR012919">
    <property type="entry name" value="SUN_dom"/>
</dbReference>
<gene>
    <name evidence="6" type="primary">HECTD1_2</name>
    <name evidence="6" type="ORF">P7K49_017916</name>
</gene>
<dbReference type="PROSITE" id="PS50088">
    <property type="entry name" value="ANK_REPEAT"/>
    <property type="match status" value="2"/>
</dbReference>
<evidence type="ECO:0000256" key="4">
    <source>
        <dbReference type="SAM" id="MobiDB-lite"/>
    </source>
</evidence>
<dbReference type="Gene3D" id="2.30.30.40">
    <property type="entry name" value="SH3 Domains"/>
    <property type="match status" value="1"/>
</dbReference>
<feature type="region of interest" description="Disordered" evidence="4">
    <location>
        <begin position="234"/>
        <end position="258"/>
    </location>
</feature>
<comment type="pathway">
    <text evidence="3">Protein modification; protein ubiquitination.</text>
</comment>
<dbReference type="Pfam" id="PF12796">
    <property type="entry name" value="Ank_2"/>
    <property type="match status" value="1"/>
</dbReference>
<feature type="region of interest" description="Disordered" evidence="4">
    <location>
        <begin position="1"/>
        <end position="33"/>
    </location>
</feature>
<dbReference type="Proteomes" id="UP001266305">
    <property type="component" value="Unassembled WGS sequence"/>
</dbReference>
<evidence type="ECO:0000259" key="5">
    <source>
        <dbReference type="PROSITE" id="PS51416"/>
    </source>
</evidence>
<dbReference type="EC" id="2.3.2.26" evidence="3"/>
<sequence length="1064" mass="118754">MAAAGGTVSGPSSACKPGRSTTGAPSTTADSKLSNQVSTIDLLRSELPDSIESALQGDERCVLDTMRLVDLLLVLLFEGRKALPKSSAGSTGRIPGLRRLDSSGERSHRQLIDCIRSKDTDALIDAIDTGAFEVNFMDDVGQTLLNWASAFGTQEMVEFLCERGADVNRGQRSSSLHYAACFGRPQVAKTLLRHGANPDLRDEDGKTPLDKARERGHSEVVAILQSPGDWMCPVNKGDDKKKKDTNKDEEECNEPKGDPEMAPIYLKRLLPGQYEMATGGVIRINETWLLLTLPLDFSFEQENLIIQGTEDYLLSGTRISALKASLALIRKMIHFCSEALLKEVCDSDVGHNLPTILVEITATVLDQEDDDDGHLLALQIIRDLVDKGGDIFLDQLARLGVISKVSTLAGPSSDDENEEESKPEKDVVEDEPQEDAKELQQGKPYHWRDWSIIRGRDCLYIWSDAAALELSNGSNGWFRFILDGKLATMYSSGSPEGGSDSSESRSEFLEKLQRARGQVKPSTSSQPILSAPGPTKLTVGNWSLTCLKEGEIAIHNSDGQQATILKEDLPGFVFESNRGTKHSFTAETSLGSEFVTGWTGKRGRKLKSKLEKTKQKLLDTVRTMARDLYDDHFKAVESMPRGVVVTLRNIATQLESSWELHTNRQCIESENTWRDLMKTALENLIVLLKDENTISPYEMCSSGLVQALLTVLNNSMDLDMKQDCSQLVERINVFKTAFSENEDDESRPAVALIRKLIAVLESIERLPLHLYDTPGSTYNLQILTRRLRFRLERAPGETALIDRTGRMLKMEPLATVESLEQYLLKMVAKQWYDFDRSSFVFVRKLREGQNFIFRHQHDFDENGIIYWIGTNAKTAYEWVNPAAYGLVVVTSSEGRNLPYGRLEDILSRDNSALNCHSNDDKNAWFAIDLGLWVIPSAYTLRHARGYGRSTATWPLDPPKDEKQGWRHVRIKQMGKNASGQTHYLSLSGFELYGTVNGVCEDQLGKAAKEAEANLRRQRRLVRSQVLKYMVPGARVIRGLDWKWRDQDGSPQGEGTVTGELHNGE</sequence>
<keyword evidence="3" id="KW-0833">Ubl conjugation pathway</keyword>
<dbReference type="InterPro" id="IPR036770">
    <property type="entry name" value="Ankyrin_rpt-contain_sf"/>
</dbReference>
<dbReference type="Gene3D" id="1.25.40.20">
    <property type="entry name" value="Ankyrin repeat-containing domain"/>
    <property type="match status" value="1"/>
</dbReference>
<dbReference type="Pfam" id="PF07738">
    <property type="entry name" value="Sad1_UNC"/>
    <property type="match status" value="1"/>
</dbReference>
<dbReference type="SUPFAM" id="SSF159034">
    <property type="entry name" value="Mib/herc2 domain-like"/>
    <property type="match status" value="1"/>
</dbReference>
<evidence type="ECO:0000256" key="2">
    <source>
        <dbReference type="PROSITE-ProRule" id="PRU00023"/>
    </source>
</evidence>
<feature type="domain" description="MIB/HERC2" evidence="5">
    <location>
        <begin position="1021"/>
        <end position="1064"/>
    </location>
</feature>
<dbReference type="PANTHER" id="PTHR45670:SF1">
    <property type="entry name" value="E3 UBIQUITIN-PROTEIN LIGASE HECTD1"/>
    <property type="match status" value="1"/>
</dbReference>
<feature type="repeat" description="ANK" evidence="2">
    <location>
        <begin position="140"/>
        <end position="172"/>
    </location>
</feature>
<name>A0ABQ9V427_SAGOE</name>
<protein>
    <recommendedName>
        <fullName evidence="3">E3 ubiquitin-protein ligase</fullName>
        <ecNumber evidence="3">2.3.2.26</ecNumber>
    </recommendedName>
</protein>
<dbReference type="SUPFAM" id="SSF48403">
    <property type="entry name" value="Ankyrin repeat"/>
    <property type="match status" value="1"/>
</dbReference>
<comment type="catalytic activity">
    <reaction evidence="3">
        <text>S-ubiquitinyl-[E2 ubiquitin-conjugating enzyme]-L-cysteine + [acceptor protein]-L-lysine = [E2 ubiquitin-conjugating enzyme]-L-cysteine + N(6)-ubiquitinyl-[acceptor protein]-L-lysine.</text>
        <dbReference type="EC" id="2.3.2.26"/>
    </reaction>
</comment>
<accession>A0ABQ9V427</accession>
<proteinExistence type="inferred from homology"/>
<dbReference type="Pfam" id="PF00023">
    <property type="entry name" value="Ank"/>
    <property type="match status" value="1"/>
</dbReference>
<comment type="function">
    <text evidence="3">E3 ubiquitin-protein ligase which accepts ubiquitin from an E2 ubiquitin-conjugating enzyme in the form of a thioester and then directly transfers the ubiquitin to targeted substrates.</text>
</comment>
<evidence type="ECO:0000313" key="7">
    <source>
        <dbReference type="Proteomes" id="UP001266305"/>
    </source>
</evidence>
<dbReference type="InterPro" id="IPR010606">
    <property type="entry name" value="Mib_Herc2"/>
</dbReference>